<dbReference type="PROSITE" id="PS00557">
    <property type="entry name" value="FMN_HYDROXY_ACID_DH_1"/>
    <property type="match status" value="1"/>
</dbReference>
<dbReference type="Pfam" id="PF07707">
    <property type="entry name" value="BACK"/>
    <property type="match status" value="1"/>
</dbReference>
<dbReference type="InterPro" id="IPR012133">
    <property type="entry name" value="Alpha-hydoxy_acid_DH_FMN"/>
</dbReference>
<dbReference type="InterPro" id="IPR013785">
    <property type="entry name" value="Aldolase_TIM"/>
</dbReference>
<dbReference type="Pfam" id="PF00651">
    <property type="entry name" value="BTB"/>
    <property type="match status" value="1"/>
</dbReference>
<dbReference type="Gene3D" id="2.120.10.80">
    <property type="entry name" value="Kelch-type beta propeller"/>
    <property type="match status" value="1"/>
</dbReference>
<dbReference type="SMART" id="SM00225">
    <property type="entry name" value="BTB"/>
    <property type="match status" value="1"/>
</dbReference>
<dbReference type="EMBL" id="JAINUG010000028">
    <property type="protein sequence ID" value="KAJ8409920.1"/>
    <property type="molecule type" value="Genomic_DNA"/>
</dbReference>
<evidence type="ECO:0000256" key="12">
    <source>
        <dbReference type="ARBA" id="ARBA00023128"/>
    </source>
</evidence>
<evidence type="ECO:0000313" key="21">
    <source>
        <dbReference type="Proteomes" id="UP001221898"/>
    </source>
</evidence>
<comment type="subcellular location">
    <subcellularLocation>
        <location evidence="3">Endoplasmic reticulum membrane</location>
        <topology evidence="3">Single-pass membrane protein</topology>
    </subcellularLocation>
    <subcellularLocation>
        <location evidence="2">Mitochondrion membrane</location>
        <topology evidence="2">Single-pass membrane protein</topology>
    </subcellularLocation>
</comment>
<dbReference type="Pfam" id="PF01073">
    <property type="entry name" value="3Beta_HSD"/>
    <property type="match status" value="1"/>
</dbReference>
<dbReference type="CDD" id="cd02809">
    <property type="entry name" value="alpha_hydroxyacid_oxid_FMN"/>
    <property type="match status" value="1"/>
</dbReference>
<evidence type="ECO:0000256" key="9">
    <source>
        <dbReference type="ARBA" id="ARBA00022824"/>
    </source>
</evidence>
<evidence type="ECO:0000256" key="14">
    <source>
        <dbReference type="ARBA" id="ARBA00024042"/>
    </source>
</evidence>
<dbReference type="InterPro" id="IPR002225">
    <property type="entry name" value="3Beta_OHSteriod_DH/Estase"/>
</dbReference>
<dbReference type="Pfam" id="PF01070">
    <property type="entry name" value="FMN_dh"/>
    <property type="match status" value="1"/>
</dbReference>
<dbReference type="FunFam" id="3.40.50.720:FF:000220">
    <property type="entry name" value="3 beta-hydroxysteroid dehydrogenase/Delta 5--&gt;4-isomerase type 1"/>
    <property type="match status" value="1"/>
</dbReference>
<evidence type="ECO:0000256" key="5">
    <source>
        <dbReference type="ARBA" id="ARBA00013087"/>
    </source>
</evidence>
<evidence type="ECO:0000313" key="20">
    <source>
        <dbReference type="EMBL" id="KAJ8409920.1"/>
    </source>
</evidence>
<keyword evidence="10" id="KW-1133">Transmembrane helix</keyword>
<dbReference type="InterPro" id="IPR037396">
    <property type="entry name" value="FMN_HAD"/>
</dbReference>
<evidence type="ECO:0000256" key="13">
    <source>
        <dbReference type="ARBA" id="ARBA00023136"/>
    </source>
</evidence>
<comment type="catalytic activity">
    <reaction evidence="15">
        <text>a (2S)-2-hydroxycarboxylate + O2 = a 2-oxocarboxylate + H2O2</text>
        <dbReference type="Rhea" id="RHEA:16789"/>
        <dbReference type="ChEBI" id="CHEBI:15379"/>
        <dbReference type="ChEBI" id="CHEBI:16240"/>
        <dbReference type="ChEBI" id="CHEBI:35179"/>
        <dbReference type="ChEBI" id="CHEBI:58123"/>
        <dbReference type="EC" id="1.1.3.15"/>
    </reaction>
    <physiologicalReaction direction="left-to-right" evidence="15">
        <dbReference type="Rhea" id="RHEA:16790"/>
    </physiologicalReaction>
</comment>
<dbReference type="Pfam" id="PF24681">
    <property type="entry name" value="Kelch_KLHDC2_KLHL20_DRC7"/>
    <property type="match status" value="1"/>
</dbReference>
<dbReference type="SUPFAM" id="SSF54695">
    <property type="entry name" value="POZ domain"/>
    <property type="match status" value="1"/>
</dbReference>
<evidence type="ECO:0000256" key="6">
    <source>
        <dbReference type="ARBA" id="ARBA00022441"/>
    </source>
</evidence>
<dbReference type="InterPro" id="IPR015915">
    <property type="entry name" value="Kelch-typ_b-propeller"/>
</dbReference>
<keyword evidence="11" id="KW-0560">Oxidoreductase</keyword>
<dbReference type="GO" id="GO:0097602">
    <property type="term" value="F:cullin family protein binding"/>
    <property type="evidence" value="ECO:0007669"/>
    <property type="project" value="TreeGrafter"/>
</dbReference>
<dbReference type="Gene3D" id="3.20.20.70">
    <property type="entry name" value="Aldolase class I"/>
    <property type="match status" value="1"/>
</dbReference>
<dbReference type="GO" id="GO:0003973">
    <property type="term" value="F:(S)-2-hydroxy-acid oxidase activity"/>
    <property type="evidence" value="ECO:0007669"/>
    <property type="project" value="UniProtKB-EC"/>
</dbReference>
<dbReference type="InterPro" id="IPR006652">
    <property type="entry name" value="Kelch_1"/>
</dbReference>
<dbReference type="GO" id="GO:0005777">
    <property type="term" value="C:peroxisome"/>
    <property type="evidence" value="ECO:0007669"/>
    <property type="project" value="UniProtKB-ARBA"/>
</dbReference>
<keyword evidence="7" id="KW-0812">Transmembrane</keyword>
<dbReference type="GO" id="GO:0006694">
    <property type="term" value="P:steroid biosynthetic process"/>
    <property type="evidence" value="ECO:0007669"/>
    <property type="project" value="InterPro"/>
</dbReference>
<dbReference type="Gene3D" id="1.25.40.420">
    <property type="match status" value="1"/>
</dbReference>
<dbReference type="InterPro" id="IPR011705">
    <property type="entry name" value="BACK"/>
</dbReference>
<evidence type="ECO:0000256" key="8">
    <source>
        <dbReference type="ARBA" id="ARBA00022737"/>
    </source>
</evidence>
<evidence type="ECO:0000256" key="10">
    <source>
        <dbReference type="ARBA" id="ARBA00022989"/>
    </source>
</evidence>
<dbReference type="InterPro" id="IPR011333">
    <property type="entry name" value="SKP1/BTB/POZ_sf"/>
</dbReference>
<dbReference type="SUPFAM" id="SSF51735">
    <property type="entry name" value="NAD(P)-binding Rossmann-fold domains"/>
    <property type="match status" value="1"/>
</dbReference>
<dbReference type="Gene3D" id="3.40.50.720">
    <property type="entry name" value="NAD(P)-binding Rossmann-like Domain"/>
    <property type="match status" value="1"/>
</dbReference>
<dbReference type="GO" id="GO:0031463">
    <property type="term" value="C:Cul3-RING ubiquitin ligase complex"/>
    <property type="evidence" value="ECO:0007669"/>
    <property type="project" value="TreeGrafter"/>
</dbReference>
<dbReference type="GO" id="GO:0004842">
    <property type="term" value="F:ubiquitin-protein transferase activity"/>
    <property type="evidence" value="ECO:0007669"/>
    <property type="project" value="TreeGrafter"/>
</dbReference>
<dbReference type="GO" id="GO:0010181">
    <property type="term" value="F:FMN binding"/>
    <property type="evidence" value="ECO:0007669"/>
    <property type="project" value="InterPro"/>
</dbReference>
<comment type="similarity">
    <text evidence="4">Belongs to the 3-beta-HSD family.</text>
</comment>
<evidence type="ECO:0000259" key="19">
    <source>
        <dbReference type="PROSITE" id="PS51349"/>
    </source>
</evidence>
<comment type="similarity">
    <text evidence="14">Belongs to the FMN-dependent alpha-hydroxy acid dehydrogenase family.</text>
</comment>
<dbReference type="SMART" id="SM00612">
    <property type="entry name" value="Kelch"/>
    <property type="match status" value="6"/>
</dbReference>
<dbReference type="PROSITE" id="PS50097">
    <property type="entry name" value="BTB"/>
    <property type="match status" value="1"/>
</dbReference>
<dbReference type="GO" id="GO:0032465">
    <property type="term" value="P:regulation of cytokinesis"/>
    <property type="evidence" value="ECO:0007669"/>
    <property type="project" value="TreeGrafter"/>
</dbReference>
<evidence type="ECO:0000256" key="16">
    <source>
        <dbReference type="ARBA" id="ARBA00029327"/>
    </source>
</evidence>
<keyword evidence="6" id="KW-0880">Kelch repeat</keyword>
<evidence type="ECO:0000256" key="4">
    <source>
        <dbReference type="ARBA" id="ARBA00009219"/>
    </source>
</evidence>
<evidence type="ECO:0000256" key="3">
    <source>
        <dbReference type="ARBA" id="ARBA00004389"/>
    </source>
</evidence>
<evidence type="ECO:0000256" key="1">
    <source>
        <dbReference type="ARBA" id="ARBA00001917"/>
    </source>
</evidence>
<dbReference type="Gene3D" id="3.30.710.10">
    <property type="entry name" value="Potassium Channel Kv1.1, Chain A"/>
    <property type="match status" value="1"/>
</dbReference>
<dbReference type="GO" id="GO:0005789">
    <property type="term" value="C:endoplasmic reticulum membrane"/>
    <property type="evidence" value="ECO:0007669"/>
    <property type="project" value="UniProtKB-SubCell"/>
</dbReference>
<evidence type="ECO:0000256" key="15">
    <source>
        <dbReference type="ARBA" id="ARBA00029325"/>
    </source>
</evidence>
<keyword evidence="13" id="KW-0472">Membrane</keyword>
<dbReference type="EC" id="1.1.3.15" evidence="5"/>
<comment type="catalytic activity">
    <reaction evidence="16">
        <text>2-hydroxyoctanoate + O2 = 2-oxooctanoate + H2O2</text>
        <dbReference type="Rhea" id="RHEA:67940"/>
        <dbReference type="ChEBI" id="CHEBI:15379"/>
        <dbReference type="ChEBI" id="CHEBI:16240"/>
        <dbReference type="ChEBI" id="CHEBI:133514"/>
        <dbReference type="ChEBI" id="CHEBI:176689"/>
    </reaction>
    <physiologicalReaction direction="left-to-right" evidence="16">
        <dbReference type="Rhea" id="RHEA:67941"/>
    </physiologicalReaction>
</comment>
<name>A0AAD7WUY4_9TELE</name>
<dbReference type="FunFam" id="3.20.20.70:FF:000056">
    <property type="entry name" value="hydroxyacid oxidase 2"/>
    <property type="match status" value="1"/>
</dbReference>
<evidence type="ECO:0000256" key="2">
    <source>
        <dbReference type="ARBA" id="ARBA00004304"/>
    </source>
</evidence>
<feature type="region of interest" description="Disordered" evidence="17">
    <location>
        <begin position="367"/>
        <end position="422"/>
    </location>
</feature>
<dbReference type="SUPFAM" id="SSF117281">
    <property type="entry name" value="Kelch motif"/>
    <property type="match status" value="1"/>
</dbReference>
<keyword evidence="12" id="KW-0496">Mitochondrion</keyword>
<proteinExistence type="inferred from homology"/>
<organism evidence="20 21">
    <name type="scientific">Aldrovandia affinis</name>
    <dbReference type="NCBI Taxonomy" id="143900"/>
    <lineage>
        <taxon>Eukaryota</taxon>
        <taxon>Metazoa</taxon>
        <taxon>Chordata</taxon>
        <taxon>Craniata</taxon>
        <taxon>Vertebrata</taxon>
        <taxon>Euteleostomi</taxon>
        <taxon>Actinopterygii</taxon>
        <taxon>Neopterygii</taxon>
        <taxon>Teleostei</taxon>
        <taxon>Notacanthiformes</taxon>
        <taxon>Halosauridae</taxon>
        <taxon>Aldrovandia</taxon>
    </lineage>
</organism>
<keyword evidence="21" id="KW-1185">Reference proteome</keyword>
<protein>
    <recommendedName>
        <fullName evidence="5">(S)-2-hydroxy-acid oxidase</fullName>
        <ecNumber evidence="5">1.1.3.15</ecNumber>
    </recommendedName>
</protein>
<feature type="domain" description="BTB" evidence="18">
    <location>
        <begin position="448"/>
        <end position="517"/>
    </location>
</feature>
<dbReference type="SMART" id="SM00875">
    <property type="entry name" value="BACK"/>
    <property type="match status" value="1"/>
</dbReference>
<keyword evidence="9" id="KW-0256">Endoplasmic reticulum</keyword>
<dbReference type="SUPFAM" id="SSF51395">
    <property type="entry name" value="FMN-linked oxidoreductases"/>
    <property type="match status" value="1"/>
</dbReference>
<dbReference type="GO" id="GO:0016616">
    <property type="term" value="F:oxidoreductase activity, acting on the CH-OH group of donors, NAD or NADP as acceptor"/>
    <property type="evidence" value="ECO:0007669"/>
    <property type="project" value="InterPro"/>
</dbReference>
<dbReference type="InterPro" id="IPR036291">
    <property type="entry name" value="NAD(P)-bd_dom_sf"/>
</dbReference>
<comment type="caution">
    <text evidence="20">The sequence shown here is derived from an EMBL/GenBank/DDBJ whole genome shotgun (WGS) entry which is preliminary data.</text>
</comment>
<dbReference type="PROSITE" id="PS51349">
    <property type="entry name" value="FMN_HYDROXY_ACID_DH_2"/>
    <property type="match status" value="1"/>
</dbReference>
<evidence type="ECO:0000256" key="11">
    <source>
        <dbReference type="ARBA" id="ARBA00023002"/>
    </source>
</evidence>
<dbReference type="Pfam" id="PF01344">
    <property type="entry name" value="Kelch_1"/>
    <property type="match status" value="1"/>
</dbReference>
<dbReference type="Proteomes" id="UP001221898">
    <property type="component" value="Unassembled WGS sequence"/>
</dbReference>
<dbReference type="InterPro" id="IPR000210">
    <property type="entry name" value="BTB/POZ_dom"/>
</dbReference>
<reference evidence="20" key="1">
    <citation type="journal article" date="2023" name="Science">
        <title>Genome structures resolve the early diversification of teleost fishes.</title>
        <authorList>
            <person name="Parey E."/>
            <person name="Louis A."/>
            <person name="Montfort J."/>
            <person name="Bouchez O."/>
            <person name="Roques C."/>
            <person name="Iampietro C."/>
            <person name="Lluch J."/>
            <person name="Castinel A."/>
            <person name="Donnadieu C."/>
            <person name="Desvignes T."/>
            <person name="Floi Bucao C."/>
            <person name="Jouanno E."/>
            <person name="Wen M."/>
            <person name="Mejri S."/>
            <person name="Dirks R."/>
            <person name="Jansen H."/>
            <person name="Henkel C."/>
            <person name="Chen W.J."/>
            <person name="Zahm M."/>
            <person name="Cabau C."/>
            <person name="Klopp C."/>
            <person name="Thompson A.W."/>
            <person name="Robinson-Rechavi M."/>
            <person name="Braasch I."/>
            <person name="Lecointre G."/>
            <person name="Bobe J."/>
            <person name="Postlethwait J.H."/>
            <person name="Berthelot C."/>
            <person name="Roest Crollius H."/>
            <person name="Guiguen Y."/>
        </authorList>
    </citation>
    <scope>NUCLEOTIDE SEQUENCE</scope>
    <source>
        <strain evidence="20">NC1722</strain>
    </source>
</reference>
<sequence length="1399" mass="156723">MNITGCNKEGVRCAEMSMVCLTDFEEYAKEHLSKATWDYYAAGADECCTRDDNLLAYKRIRLRPRILRDVSISDTRTTVQGTEISFPVGIAPTAFHCLAWHEGEVATARATEAVNTCYITSTYSTCSVEEIVAAAPNGYRWFQLYVYRNRKVSEQIVHRVESLGYKALVLTVDVPYTGKRRNDIRNQFKLPPHLKVKNFEVKENTGPEEYGIPANTLDPSISWKDVYWLQSLTRLPIIIKGILTKEDAELAVEHGVQGIIVSNHGGRQLDGGPATIDALSEIVDTVQGRIEVYLDGGIRTGSDVLKAVALGAKCVFIGRPAVWGLAYKGEEGVREVLQILNDEFRLSMALAGCRNIAEINRNLIQSSGEESKQNRSLSRIVSRGSLREPPKPPTQTTKPPASANNLPELTPKPPVLAPKPNTRVFSSNEHGFAILQGFEHFRSDESLCDVTLVPDDSSESFQVHRVIMASASDYFKAMFTGGMREQEQKVIKLHGVSVTGLRNIIDFIYTGRVTLSLGCLQDTLEAASFLQVLPVLGFCKELLSSEVTIENCVEVGRIASDLLLEEVQTYINGFVCQNFSELVNSKKHLLLSETSMAYALSSDSLKGFSEMELFRVAQAWLEHDSATRSPHTYTLMRCIRFPLMSPAELLQISQEDDGTLRADTACVNLLLEASNYQMMPYLQPALQTERTQIRSDSTHLLALGGVIRQQLVVSKELRLYDEEAQAWRALQTMDVPRYQHGVALIGNFLYIVGGQSNYDTKGKTAVDSAYRYDPRFDRWLQVASLNEKRTFFHLSALKGKLYAVGGRNPSGEIDTVECYNLSKNKWTFMSPMTEPHYGHAGTVHGELMYVSGGITRDTFQKELSCYDPETDSWSRRADMTTLRGLHCMCTVGDRLYVMGGNHFRGTNDYDDVLSCEFYSPDADQWTDVAPMPRGQSDMGVAVFRGQIYVVGGYSWNSRCMVDIVQRYDPKRDEWEKMFNVLEPLGGIRACSMTHHHGNSNFLMTTQRINLLKHRPAWDPVQPFIITGVAQHAVSLCACGFLGQRIARLFLEEEQGLTEIRLLDKNVKPELIQSLEACTSQTKVTVIEGDIKDSELLRRACRGASLVVHTASIIDVTGAVEYSELHGVNVKGTQLLLEACIQESVPSFIYTSSIGVMGPNPQGEPIINGDEDTPYPSRLKFDYSKTKLEAEQLSLGAHGELLPNGSRLATCILRPMYIYGEGSRFLLSHMSNGIRNGNMLLRTSRREATVNPVYVGNVALAHLRAAQALRDPQRRVAVGGNFYFISDDTPPISYSDFTHAVLSPLGFSIQERPALPFPLLFLLAFLLEVLQNLLRPFLRFRPPLNYQLLVMVNTPFTFSYRKAQKDMGYTPHYGWEESRKRTTDWLTSLLPMKREKIKAH</sequence>
<dbReference type="InterPro" id="IPR000262">
    <property type="entry name" value="FMN-dep_DH"/>
</dbReference>
<feature type="domain" description="FMN hydroxy acid dehydrogenase" evidence="19">
    <location>
        <begin position="13"/>
        <end position="369"/>
    </location>
</feature>
<evidence type="ECO:0000259" key="18">
    <source>
        <dbReference type="PROSITE" id="PS50097"/>
    </source>
</evidence>
<dbReference type="PANTHER" id="PTHR45632:SF9">
    <property type="entry name" value="KELCH-LIKE PROTEIN 9 ISOFORM X1"/>
    <property type="match status" value="1"/>
</dbReference>
<dbReference type="InterPro" id="IPR008259">
    <property type="entry name" value="FMN_hydac_DH_AS"/>
</dbReference>
<dbReference type="PANTHER" id="PTHR45632">
    <property type="entry name" value="LD33804P"/>
    <property type="match status" value="1"/>
</dbReference>
<feature type="compositionally biased region" description="Polar residues" evidence="17">
    <location>
        <begin position="367"/>
        <end position="379"/>
    </location>
</feature>
<dbReference type="GO" id="GO:0031966">
    <property type="term" value="C:mitochondrial membrane"/>
    <property type="evidence" value="ECO:0007669"/>
    <property type="project" value="UniProtKB-SubCell"/>
</dbReference>
<evidence type="ECO:0000256" key="7">
    <source>
        <dbReference type="ARBA" id="ARBA00022692"/>
    </source>
</evidence>
<gene>
    <name evidence="20" type="ORF">AAFF_G00209610</name>
</gene>
<dbReference type="GO" id="GO:0016567">
    <property type="term" value="P:protein ubiquitination"/>
    <property type="evidence" value="ECO:0007669"/>
    <property type="project" value="TreeGrafter"/>
</dbReference>
<comment type="cofactor">
    <cofactor evidence="1">
        <name>FMN</name>
        <dbReference type="ChEBI" id="CHEBI:58210"/>
    </cofactor>
</comment>
<keyword evidence="8" id="KW-0677">Repeat</keyword>
<evidence type="ECO:0000256" key="17">
    <source>
        <dbReference type="SAM" id="MobiDB-lite"/>
    </source>
</evidence>
<accession>A0AAD7WUY4</accession>